<sequence>MLFQVWELYENGNPLDFVDPKLSKFNSEEVLRMIRVTLICTQGSPHRRPSMSRVVQMLTGDADMAGEEVIKPSYITEWHVKAGSSSSYTGTSSQAGMSSSSTTQQSFSAGPAAGGDATPATGNPSPMFTSIIDEGR</sequence>
<feature type="region of interest" description="Disordered" evidence="5">
    <location>
        <begin position="84"/>
        <end position="136"/>
    </location>
</feature>
<reference evidence="7" key="1">
    <citation type="journal article" date="2014" name="Science">
        <title>Ancient hybridizations among the ancestral genomes of bread wheat.</title>
        <authorList>
            <consortium name="International Wheat Genome Sequencing Consortium,"/>
            <person name="Marcussen T."/>
            <person name="Sandve S.R."/>
            <person name="Heier L."/>
            <person name="Spannagl M."/>
            <person name="Pfeifer M."/>
            <person name="Jakobsen K.S."/>
            <person name="Wulff B.B."/>
            <person name="Steuernagel B."/>
            <person name="Mayer K.F."/>
            <person name="Olsen O.A."/>
        </authorList>
    </citation>
    <scope>NUCLEOTIDE SEQUENCE [LARGE SCALE GENOMIC DNA]</scope>
    <source>
        <strain evidence="7">cv. AL8/78</strain>
    </source>
</reference>
<evidence type="ECO:0000313" key="7">
    <source>
        <dbReference type="Proteomes" id="UP000015105"/>
    </source>
</evidence>
<reference evidence="6" key="5">
    <citation type="journal article" date="2021" name="G3 (Bethesda)">
        <title>Aegilops tauschii genome assembly Aet v5.0 features greater sequence contiguity and improved annotation.</title>
        <authorList>
            <person name="Wang L."/>
            <person name="Zhu T."/>
            <person name="Rodriguez J.C."/>
            <person name="Deal K.R."/>
            <person name="Dubcovsky J."/>
            <person name="McGuire P.E."/>
            <person name="Lux T."/>
            <person name="Spannagl M."/>
            <person name="Mayer K.F.X."/>
            <person name="Baldrich P."/>
            <person name="Meyers B.C."/>
            <person name="Huo N."/>
            <person name="Gu Y.Q."/>
            <person name="Zhou H."/>
            <person name="Devos K.M."/>
            <person name="Bennetzen J.L."/>
            <person name="Unver T."/>
            <person name="Budak H."/>
            <person name="Gulick P.J."/>
            <person name="Galiba G."/>
            <person name="Kalapos B."/>
            <person name="Nelson D.R."/>
            <person name="Li P."/>
            <person name="You F.M."/>
            <person name="Luo M.C."/>
            <person name="Dvorak J."/>
        </authorList>
    </citation>
    <scope>NUCLEOTIDE SEQUENCE [LARGE SCALE GENOMIC DNA]</scope>
    <source>
        <strain evidence="6">cv. AL8/78</strain>
    </source>
</reference>
<evidence type="ECO:0000256" key="4">
    <source>
        <dbReference type="ARBA" id="ARBA00022840"/>
    </source>
</evidence>
<dbReference type="RefSeq" id="XP_073365706.1">
    <property type="nucleotide sequence ID" value="XM_073509605.1"/>
</dbReference>
<dbReference type="GO" id="GO:0016301">
    <property type="term" value="F:kinase activity"/>
    <property type="evidence" value="ECO:0007669"/>
    <property type="project" value="UniProtKB-KW"/>
</dbReference>
<dbReference type="STRING" id="200361.A0A453CQH8"/>
<accession>A0A453CQH8</accession>
<dbReference type="InterPro" id="IPR052059">
    <property type="entry name" value="CR_Ser/Thr_kinase"/>
</dbReference>
<evidence type="ECO:0008006" key="8">
    <source>
        <dbReference type="Google" id="ProtNLM"/>
    </source>
</evidence>
<reference evidence="7" key="2">
    <citation type="journal article" date="2017" name="Nat. Plants">
        <title>The Aegilops tauschii genome reveals multiple impacts of transposons.</title>
        <authorList>
            <person name="Zhao G."/>
            <person name="Zou C."/>
            <person name="Li K."/>
            <person name="Wang K."/>
            <person name="Li T."/>
            <person name="Gao L."/>
            <person name="Zhang X."/>
            <person name="Wang H."/>
            <person name="Yang Z."/>
            <person name="Liu X."/>
            <person name="Jiang W."/>
            <person name="Mao L."/>
            <person name="Kong X."/>
            <person name="Jiao Y."/>
            <person name="Jia J."/>
        </authorList>
    </citation>
    <scope>NUCLEOTIDE SEQUENCE [LARGE SCALE GENOMIC DNA]</scope>
    <source>
        <strain evidence="7">cv. AL8/78</strain>
    </source>
</reference>
<dbReference type="AlphaFoldDB" id="A0A453CQH8"/>
<reference evidence="6" key="3">
    <citation type="journal article" date="2017" name="Nature">
        <title>Genome sequence of the progenitor of the wheat D genome Aegilops tauschii.</title>
        <authorList>
            <person name="Luo M.C."/>
            <person name="Gu Y.Q."/>
            <person name="Puiu D."/>
            <person name="Wang H."/>
            <person name="Twardziok S.O."/>
            <person name="Deal K.R."/>
            <person name="Huo N."/>
            <person name="Zhu T."/>
            <person name="Wang L."/>
            <person name="Wang Y."/>
            <person name="McGuire P.E."/>
            <person name="Liu S."/>
            <person name="Long H."/>
            <person name="Ramasamy R.K."/>
            <person name="Rodriguez J.C."/>
            <person name="Van S.L."/>
            <person name="Yuan L."/>
            <person name="Wang Z."/>
            <person name="Xia Z."/>
            <person name="Xiao L."/>
            <person name="Anderson O.D."/>
            <person name="Ouyang S."/>
            <person name="Liang Y."/>
            <person name="Zimin A.V."/>
            <person name="Pertea G."/>
            <person name="Qi P."/>
            <person name="Bennetzen J.L."/>
            <person name="Dai X."/>
            <person name="Dawson M.W."/>
            <person name="Muller H.G."/>
            <person name="Kugler K."/>
            <person name="Rivarola-Duarte L."/>
            <person name="Spannagl M."/>
            <person name="Mayer K.F.X."/>
            <person name="Lu F.H."/>
            <person name="Bevan M.W."/>
            <person name="Leroy P."/>
            <person name="Li P."/>
            <person name="You F.M."/>
            <person name="Sun Q."/>
            <person name="Liu Z."/>
            <person name="Lyons E."/>
            <person name="Wicker T."/>
            <person name="Salzberg S.L."/>
            <person name="Devos K.M."/>
            <person name="Dvorak J."/>
        </authorList>
    </citation>
    <scope>NUCLEOTIDE SEQUENCE [LARGE SCALE GENOMIC DNA]</scope>
    <source>
        <strain evidence="6">cv. AL8/78</strain>
    </source>
</reference>
<evidence type="ECO:0000256" key="2">
    <source>
        <dbReference type="ARBA" id="ARBA00022741"/>
    </source>
</evidence>
<protein>
    <recommendedName>
        <fullName evidence="8">Serine-threonine/tyrosine-protein kinase catalytic domain-containing protein</fullName>
    </recommendedName>
</protein>
<dbReference type="Gene3D" id="1.10.510.10">
    <property type="entry name" value="Transferase(Phosphotransferase) domain 1"/>
    <property type="match status" value="1"/>
</dbReference>
<proteinExistence type="predicted"/>
<dbReference type="Proteomes" id="UP000015105">
    <property type="component" value="Chromosome 2D"/>
</dbReference>
<dbReference type="GeneID" id="141042077"/>
<feature type="compositionally biased region" description="Low complexity" evidence="5">
    <location>
        <begin position="84"/>
        <end position="122"/>
    </location>
</feature>
<dbReference type="Gramene" id="AET2Gv20924400.1">
    <property type="protein sequence ID" value="AET2Gv20924400.1"/>
    <property type="gene ID" value="AET2Gv20924400"/>
</dbReference>
<keyword evidence="2" id="KW-0547">Nucleotide-binding</keyword>
<organism evidence="6 7">
    <name type="scientific">Aegilops tauschii subsp. strangulata</name>
    <name type="common">Goatgrass</name>
    <dbReference type="NCBI Taxonomy" id="200361"/>
    <lineage>
        <taxon>Eukaryota</taxon>
        <taxon>Viridiplantae</taxon>
        <taxon>Streptophyta</taxon>
        <taxon>Embryophyta</taxon>
        <taxon>Tracheophyta</taxon>
        <taxon>Spermatophyta</taxon>
        <taxon>Magnoliopsida</taxon>
        <taxon>Liliopsida</taxon>
        <taxon>Poales</taxon>
        <taxon>Poaceae</taxon>
        <taxon>BOP clade</taxon>
        <taxon>Pooideae</taxon>
        <taxon>Triticodae</taxon>
        <taxon>Triticeae</taxon>
        <taxon>Triticinae</taxon>
        <taxon>Aegilops</taxon>
    </lineage>
</organism>
<keyword evidence="1" id="KW-0808">Transferase</keyword>
<keyword evidence="4" id="KW-0067">ATP-binding</keyword>
<evidence type="ECO:0000256" key="5">
    <source>
        <dbReference type="SAM" id="MobiDB-lite"/>
    </source>
</evidence>
<evidence type="ECO:0000256" key="1">
    <source>
        <dbReference type="ARBA" id="ARBA00022679"/>
    </source>
</evidence>
<evidence type="ECO:0000256" key="3">
    <source>
        <dbReference type="ARBA" id="ARBA00022777"/>
    </source>
</evidence>
<keyword evidence="3" id="KW-0418">Kinase</keyword>
<dbReference type="PANTHER" id="PTHR47973">
    <property type="entry name" value="CYSTEINE-RICH RECEPTOR-LIKE PROTEIN KINASE 3"/>
    <property type="match status" value="1"/>
</dbReference>
<name>A0A453CQH8_AEGTS</name>
<reference evidence="6" key="4">
    <citation type="submission" date="2019-03" db="UniProtKB">
        <authorList>
            <consortium name="EnsemblPlants"/>
        </authorList>
    </citation>
    <scope>IDENTIFICATION</scope>
</reference>
<keyword evidence="7" id="KW-1185">Reference proteome</keyword>
<dbReference type="EnsemblPlants" id="AET2Gv20924400.1">
    <property type="protein sequence ID" value="AET2Gv20924400.1"/>
    <property type="gene ID" value="AET2Gv20924400"/>
</dbReference>
<evidence type="ECO:0000313" key="6">
    <source>
        <dbReference type="EnsemblPlants" id="AET2Gv20924400.1"/>
    </source>
</evidence>
<dbReference type="GO" id="GO:0005524">
    <property type="term" value="F:ATP binding"/>
    <property type="evidence" value="ECO:0007669"/>
    <property type="project" value="UniProtKB-KW"/>
</dbReference>